<dbReference type="Proteomes" id="UP000260649">
    <property type="component" value="Unassembled WGS sequence"/>
</dbReference>
<dbReference type="PROSITE" id="PS51063">
    <property type="entry name" value="HTH_CRP_2"/>
    <property type="match status" value="1"/>
</dbReference>
<dbReference type="InterPro" id="IPR014710">
    <property type="entry name" value="RmlC-like_jellyroll"/>
</dbReference>
<evidence type="ECO:0000259" key="4">
    <source>
        <dbReference type="PROSITE" id="PS50042"/>
    </source>
</evidence>
<protein>
    <submittedName>
        <fullName evidence="6">Crp/Fnr family transcriptional regulator</fullName>
    </submittedName>
</protein>
<dbReference type="PROSITE" id="PS50042">
    <property type="entry name" value="CNMP_BINDING_3"/>
    <property type="match status" value="1"/>
</dbReference>
<dbReference type="GO" id="GO:0003700">
    <property type="term" value="F:DNA-binding transcription factor activity"/>
    <property type="evidence" value="ECO:0007669"/>
    <property type="project" value="TreeGrafter"/>
</dbReference>
<accession>A0A3E2B582</accession>
<dbReference type="OrthoDB" id="9774616at2"/>
<evidence type="ECO:0000313" key="7">
    <source>
        <dbReference type="Proteomes" id="UP000260649"/>
    </source>
</evidence>
<feature type="domain" description="HTH crp-type" evidence="5">
    <location>
        <begin position="154"/>
        <end position="222"/>
    </location>
</feature>
<dbReference type="Gene3D" id="2.60.120.10">
    <property type="entry name" value="Jelly Rolls"/>
    <property type="match status" value="1"/>
</dbReference>
<keyword evidence="7" id="KW-1185">Reference proteome</keyword>
<evidence type="ECO:0000256" key="2">
    <source>
        <dbReference type="ARBA" id="ARBA00023125"/>
    </source>
</evidence>
<dbReference type="SMART" id="SM00100">
    <property type="entry name" value="cNMP"/>
    <property type="match status" value="1"/>
</dbReference>
<dbReference type="CDD" id="cd00038">
    <property type="entry name" value="CAP_ED"/>
    <property type="match status" value="1"/>
</dbReference>
<keyword evidence="1" id="KW-0805">Transcription regulation</keyword>
<evidence type="ECO:0000256" key="1">
    <source>
        <dbReference type="ARBA" id="ARBA00023015"/>
    </source>
</evidence>
<reference evidence="6 7" key="1">
    <citation type="submission" date="2018-07" db="EMBL/GenBank/DDBJ databases">
        <title>GABA Modulating Bacteria of the Human Gut Microbiota.</title>
        <authorList>
            <person name="Strandwitz P."/>
            <person name="Kim K.H."/>
            <person name="Terekhova D."/>
            <person name="Liu J.K."/>
            <person name="Sharma A."/>
            <person name="Levering J."/>
            <person name="Mcdonald D."/>
            <person name="Dietrich D."/>
            <person name="Ramadhar T.R."/>
            <person name="Lekbua A."/>
            <person name="Mroue N."/>
            <person name="Liston C."/>
            <person name="Stewart E.J."/>
            <person name="Dubin M.J."/>
            <person name="Zengler K."/>
            <person name="Knight R."/>
            <person name="Gilbert J.A."/>
            <person name="Clardy J."/>
            <person name="Lewis K."/>
        </authorList>
    </citation>
    <scope>NUCLEOTIDE SEQUENCE [LARGE SCALE GENOMIC DNA]</scope>
    <source>
        <strain evidence="6 7">KLE1738</strain>
    </source>
</reference>
<dbReference type="RefSeq" id="WP_117141875.1">
    <property type="nucleotide sequence ID" value="NZ_DBFAJY010000169.1"/>
</dbReference>
<keyword evidence="3" id="KW-0804">Transcription</keyword>
<dbReference type="Pfam" id="PF13545">
    <property type="entry name" value="HTH_Crp_2"/>
    <property type="match status" value="1"/>
</dbReference>
<evidence type="ECO:0000256" key="3">
    <source>
        <dbReference type="ARBA" id="ARBA00023163"/>
    </source>
</evidence>
<sequence>MEQYFALLRQCPLFQGISPQELSQMLPCLGTRHMQVKKHQMIFRAGDPARWVGLVLSGAVHVIQEDYYGNRSIVSTFQPPQLFGEAFACAGVASLPVSVEAAQDSTLLLLDCQRVIRTCSDACAFHQRLLSNLLHVVAAKNLLLTQKLSFLSKRTTKEKLMAYLMEEARRAGSPTFRLPYDRQGLADYLGVDRSAMSAELSKLRRAGVLDCKGRDVTLHKSIS</sequence>
<dbReference type="EMBL" id="QQRQ01000004">
    <property type="protein sequence ID" value="RFT07190.1"/>
    <property type="molecule type" value="Genomic_DNA"/>
</dbReference>
<dbReference type="InterPro" id="IPR000595">
    <property type="entry name" value="cNMP-bd_dom"/>
</dbReference>
<dbReference type="SUPFAM" id="SSF46785">
    <property type="entry name" value="Winged helix' DNA-binding domain"/>
    <property type="match status" value="1"/>
</dbReference>
<dbReference type="SUPFAM" id="SSF51206">
    <property type="entry name" value="cAMP-binding domain-like"/>
    <property type="match status" value="1"/>
</dbReference>
<dbReference type="GO" id="GO:0005829">
    <property type="term" value="C:cytosol"/>
    <property type="evidence" value="ECO:0007669"/>
    <property type="project" value="TreeGrafter"/>
</dbReference>
<organism evidence="6 7">
    <name type="scientific">Evtepia gabavorous</name>
    <dbReference type="NCBI Taxonomy" id="2211183"/>
    <lineage>
        <taxon>Bacteria</taxon>
        <taxon>Bacillati</taxon>
        <taxon>Bacillota</taxon>
        <taxon>Clostridia</taxon>
        <taxon>Eubacteriales</taxon>
        <taxon>Evtepia</taxon>
    </lineage>
</organism>
<dbReference type="PANTHER" id="PTHR24567:SF58">
    <property type="entry name" value="CYCLIC AMP-BINDING REGULATORY PROTEIN"/>
    <property type="match status" value="1"/>
</dbReference>
<dbReference type="Pfam" id="PF00027">
    <property type="entry name" value="cNMP_binding"/>
    <property type="match status" value="1"/>
</dbReference>
<keyword evidence="2" id="KW-0238">DNA-binding</keyword>
<dbReference type="InterPro" id="IPR018490">
    <property type="entry name" value="cNMP-bd_dom_sf"/>
</dbReference>
<dbReference type="AlphaFoldDB" id="A0A3E2B582"/>
<dbReference type="GO" id="GO:0003677">
    <property type="term" value="F:DNA binding"/>
    <property type="evidence" value="ECO:0007669"/>
    <property type="project" value="UniProtKB-KW"/>
</dbReference>
<name>A0A3E2B582_9FIRM</name>
<gene>
    <name evidence="6" type="ORF">DV520_04180</name>
</gene>
<proteinExistence type="predicted"/>
<comment type="caution">
    <text evidence="6">The sequence shown here is derived from an EMBL/GenBank/DDBJ whole genome shotgun (WGS) entry which is preliminary data.</text>
</comment>
<dbReference type="InterPro" id="IPR036390">
    <property type="entry name" value="WH_DNA-bd_sf"/>
</dbReference>
<dbReference type="InterPro" id="IPR050397">
    <property type="entry name" value="Env_Response_Regulators"/>
</dbReference>
<evidence type="ECO:0000259" key="5">
    <source>
        <dbReference type="PROSITE" id="PS51063"/>
    </source>
</evidence>
<dbReference type="InterPro" id="IPR012318">
    <property type="entry name" value="HTH_CRP"/>
</dbReference>
<dbReference type="PANTHER" id="PTHR24567">
    <property type="entry name" value="CRP FAMILY TRANSCRIPTIONAL REGULATORY PROTEIN"/>
    <property type="match status" value="1"/>
</dbReference>
<evidence type="ECO:0000313" key="6">
    <source>
        <dbReference type="EMBL" id="RFT07190.1"/>
    </source>
</evidence>
<feature type="domain" description="Cyclic nucleotide-binding" evidence="4">
    <location>
        <begin position="13"/>
        <end position="136"/>
    </location>
</feature>